<dbReference type="GeneID" id="43369758"/>
<name>A0A6B9F3J3_9EURY</name>
<organism evidence="2 3">
    <name type="scientific">Haloplanus rallus</name>
    <dbReference type="NCBI Taxonomy" id="1816183"/>
    <lineage>
        <taxon>Archaea</taxon>
        <taxon>Methanobacteriati</taxon>
        <taxon>Methanobacteriota</taxon>
        <taxon>Stenosarchaea group</taxon>
        <taxon>Halobacteria</taxon>
        <taxon>Halobacteriales</taxon>
        <taxon>Haloferacaceae</taxon>
        <taxon>Haloplanus</taxon>
    </lineage>
</organism>
<dbReference type="EMBL" id="CP034345">
    <property type="protein sequence ID" value="QGX94996.1"/>
    <property type="molecule type" value="Genomic_DNA"/>
</dbReference>
<gene>
    <name evidence="2" type="ORF">EI982_09435</name>
</gene>
<dbReference type="Proteomes" id="UP000428325">
    <property type="component" value="Chromosome"/>
</dbReference>
<proteinExistence type="predicted"/>
<dbReference type="KEGG" id="hra:EI982_09435"/>
<dbReference type="RefSeq" id="WP_157689452.1">
    <property type="nucleotide sequence ID" value="NZ_CP034345.1"/>
</dbReference>
<protein>
    <submittedName>
        <fullName evidence="2">Uncharacterized protein</fullName>
    </submittedName>
</protein>
<evidence type="ECO:0000313" key="3">
    <source>
        <dbReference type="Proteomes" id="UP000428325"/>
    </source>
</evidence>
<accession>A0A6B9F3J3</accession>
<reference evidence="2 3" key="1">
    <citation type="submission" date="2018-12" db="EMBL/GenBank/DDBJ databases">
        <title>Complete genome sequence of Haloplanus rallus MBLA0036.</title>
        <authorList>
            <person name="Nam Y.-d."/>
            <person name="Kang J."/>
            <person name="Chung W.-H."/>
            <person name="Park Y.S."/>
        </authorList>
    </citation>
    <scope>NUCLEOTIDE SEQUENCE [LARGE SCALE GENOMIC DNA]</scope>
    <source>
        <strain evidence="2 3">MBLA0036</strain>
    </source>
</reference>
<evidence type="ECO:0000313" key="2">
    <source>
        <dbReference type="EMBL" id="QGX94996.1"/>
    </source>
</evidence>
<evidence type="ECO:0000256" key="1">
    <source>
        <dbReference type="SAM" id="MobiDB-lite"/>
    </source>
</evidence>
<keyword evidence="3" id="KW-1185">Reference proteome</keyword>
<feature type="region of interest" description="Disordered" evidence="1">
    <location>
        <begin position="68"/>
        <end position="88"/>
    </location>
</feature>
<sequence>MKLTIEDEAEGDASAGYVTIEAVDDDGDLIVDADVDPVLLEDVGDAYLDAVTNPDVLRALADLIEDDRRDDFDPTIGPGGPGWPEDKL</sequence>
<dbReference type="AlphaFoldDB" id="A0A6B9F3J3"/>